<dbReference type="EMBL" id="JAKJPO010000003">
    <property type="protein sequence ID" value="MCF7221695.1"/>
    <property type="molecule type" value="Genomic_DNA"/>
</dbReference>
<name>A0ABS9HRZ2_9GAMM</name>
<sequence>MSVRADSAGVALDRAGILARVPHQGAMCLWDAVLDWDAQRIRLQADSHRDAGHPLRHRGRLASVHLCEYGAQAMAVHGGLLAHGDGRRPRAGLLVALRAVELEVARIDDLAEPLIGEAVRIADTAAGQLYAFRIEHAGGTIAQGRALVALAGAAG</sequence>
<evidence type="ECO:0000313" key="1">
    <source>
        <dbReference type="EMBL" id="MCF7221695.1"/>
    </source>
</evidence>
<dbReference type="Gene3D" id="3.10.129.10">
    <property type="entry name" value="Hotdog Thioesterase"/>
    <property type="match status" value="1"/>
</dbReference>
<keyword evidence="2" id="KW-1185">Reference proteome</keyword>
<dbReference type="InterPro" id="IPR016776">
    <property type="entry name" value="ApeP-like_dehydratase"/>
</dbReference>
<dbReference type="Proteomes" id="UP001430796">
    <property type="component" value="Unassembled WGS sequence"/>
</dbReference>
<protein>
    <submittedName>
        <fullName evidence="1">Phosphotransferase</fullName>
    </submittedName>
</protein>
<dbReference type="InterPro" id="IPR029069">
    <property type="entry name" value="HotDog_dom_sf"/>
</dbReference>
<gene>
    <name evidence="1" type="ORF">L3V18_07825</name>
</gene>
<organism evidence="1 2">
    <name type="scientific">Marilutibacter chinensis</name>
    <dbReference type="NCBI Taxonomy" id="2912247"/>
    <lineage>
        <taxon>Bacteria</taxon>
        <taxon>Pseudomonadati</taxon>
        <taxon>Pseudomonadota</taxon>
        <taxon>Gammaproteobacteria</taxon>
        <taxon>Lysobacterales</taxon>
        <taxon>Lysobacteraceae</taxon>
        <taxon>Marilutibacter</taxon>
    </lineage>
</organism>
<evidence type="ECO:0000313" key="2">
    <source>
        <dbReference type="Proteomes" id="UP001430796"/>
    </source>
</evidence>
<proteinExistence type="predicted"/>
<reference evidence="1 2" key="3">
    <citation type="submission" date="2022-01" db="EMBL/GenBank/DDBJ databases">
        <authorList>
            <person name="Zhou L.Y."/>
        </authorList>
    </citation>
    <scope>NUCLEOTIDE SEQUENCE [LARGE SCALE GENOMIC DNA]</scope>
    <source>
        <strain evidence="1 2">TLK-CK17</strain>
    </source>
</reference>
<dbReference type="SUPFAM" id="SSF54637">
    <property type="entry name" value="Thioesterase/thiol ester dehydrase-isomerase"/>
    <property type="match status" value="1"/>
</dbReference>
<comment type="caution">
    <text evidence="1">The sequence shown here is derived from an EMBL/GenBank/DDBJ whole genome shotgun (WGS) entry which is preliminary data.</text>
</comment>
<accession>A0ABS9HRZ2</accession>
<reference evidence="1 2" key="1">
    <citation type="submission" date="2022-01" db="EMBL/GenBank/DDBJ databases">
        <title>Lysobacter chinensis sp. nov., a bacterium isolated from cow dung compost.</title>
        <authorList>
            <person name="Liu Y."/>
        </authorList>
    </citation>
    <scope>NUCLEOTIDE SEQUENCE [LARGE SCALE GENOMIC DNA]</scope>
    <source>
        <strain evidence="1 2">TLK-CK17</strain>
    </source>
</reference>
<dbReference type="RefSeq" id="WP_237054110.1">
    <property type="nucleotide sequence ID" value="NZ_JAKJPO010000003.1"/>
</dbReference>
<dbReference type="Pfam" id="PF22817">
    <property type="entry name" value="ApeP-like"/>
    <property type="match status" value="1"/>
</dbReference>
<reference evidence="2" key="2">
    <citation type="submission" date="2022-01" db="EMBL/GenBank/DDBJ databases">
        <title>Lysobacter chinensis sp. nov., a bacterium isolated from cow dung compost.</title>
        <authorList>
            <person name="Zhou L.Y."/>
        </authorList>
    </citation>
    <scope>NUCLEOTIDE SEQUENCE [LARGE SCALE GENOMIC DNA]</scope>
    <source>
        <strain evidence="2">TLK-CK17</strain>
    </source>
</reference>